<accession>K1QUJ5</accession>
<dbReference type="InterPro" id="IPR029236">
    <property type="entry name" value="DUF4618"/>
</dbReference>
<dbReference type="EMBL" id="JH818305">
    <property type="protein sequence ID" value="EKC32575.1"/>
    <property type="molecule type" value="Genomic_DNA"/>
</dbReference>
<name>K1QUJ5_MAGGI</name>
<dbReference type="InParanoid" id="K1QUJ5"/>
<sequence length="439" mass="50044">MSSTFDIAGTTSRASQLQTQVSKEDLLKTLGNQLNMDFSQYERWTRKTKVTRPPPPPKDGGSRMLMVGRVKSADSCLHGKGQGHNVTYREKKEAAKMLEINKERNERIKILEGGITTLNSNFVKEYDAAVRDLEETRHRTNSQLQALEKKVSDLDDSLKEKQEELHTLMSYKDKEYPVKAMRIATLQKEIQNLKIANQEDQEDLEHIVFTELEKYEKEQTRTANSITKSITERAISRMHPSLKDMALQNLVMAKEIEVHKKEQEGLIRVNQALEAEVKKLLRDPKTNTRLQMFPEFFPSRQKCTPDMEVVLDIPTQDVKSFQSPFSFSLSFPRASSTSLNLMAGQGTVKESYSWPGRTALEPVVAGASRLTDVRAMFLEGATQMGCFLRARGAHQACLDEFKTVRNRLQVKKGENNTATHRPKKTTVYSISIVNREKKM</sequence>
<protein>
    <submittedName>
        <fullName evidence="1">Uncharacterized protein C20orf96</fullName>
    </submittedName>
</protein>
<dbReference type="HOGENOM" id="CLU_624468_0_0_1"/>
<proteinExistence type="predicted"/>
<evidence type="ECO:0000313" key="1">
    <source>
        <dbReference type="EMBL" id="EKC32575.1"/>
    </source>
</evidence>
<dbReference type="Pfam" id="PF15397">
    <property type="entry name" value="DUF4618"/>
    <property type="match status" value="1"/>
</dbReference>
<reference evidence="1" key="1">
    <citation type="journal article" date="2012" name="Nature">
        <title>The oyster genome reveals stress adaptation and complexity of shell formation.</title>
        <authorList>
            <person name="Zhang G."/>
            <person name="Fang X."/>
            <person name="Guo X."/>
            <person name="Li L."/>
            <person name="Luo R."/>
            <person name="Xu F."/>
            <person name="Yang P."/>
            <person name="Zhang L."/>
            <person name="Wang X."/>
            <person name="Qi H."/>
            <person name="Xiong Z."/>
            <person name="Que H."/>
            <person name="Xie Y."/>
            <person name="Holland P.W."/>
            <person name="Paps J."/>
            <person name="Zhu Y."/>
            <person name="Wu F."/>
            <person name="Chen Y."/>
            <person name="Wang J."/>
            <person name="Peng C."/>
            <person name="Meng J."/>
            <person name="Yang L."/>
            <person name="Liu J."/>
            <person name="Wen B."/>
            <person name="Zhang N."/>
            <person name="Huang Z."/>
            <person name="Zhu Q."/>
            <person name="Feng Y."/>
            <person name="Mount A."/>
            <person name="Hedgecock D."/>
            <person name="Xu Z."/>
            <person name="Liu Y."/>
            <person name="Domazet-Loso T."/>
            <person name="Du Y."/>
            <person name="Sun X."/>
            <person name="Zhang S."/>
            <person name="Liu B."/>
            <person name="Cheng P."/>
            <person name="Jiang X."/>
            <person name="Li J."/>
            <person name="Fan D."/>
            <person name="Wang W."/>
            <person name="Fu W."/>
            <person name="Wang T."/>
            <person name="Wang B."/>
            <person name="Zhang J."/>
            <person name="Peng Z."/>
            <person name="Li Y."/>
            <person name="Li N."/>
            <person name="Wang J."/>
            <person name="Chen M."/>
            <person name="He Y."/>
            <person name="Tan F."/>
            <person name="Song X."/>
            <person name="Zheng Q."/>
            <person name="Huang R."/>
            <person name="Yang H."/>
            <person name="Du X."/>
            <person name="Chen L."/>
            <person name="Yang M."/>
            <person name="Gaffney P.M."/>
            <person name="Wang S."/>
            <person name="Luo L."/>
            <person name="She Z."/>
            <person name="Ming Y."/>
            <person name="Huang W."/>
            <person name="Zhang S."/>
            <person name="Huang B."/>
            <person name="Zhang Y."/>
            <person name="Qu T."/>
            <person name="Ni P."/>
            <person name="Miao G."/>
            <person name="Wang J."/>
            <person name="Wang Q."/>
            <person name="Steinberg C.E."/>
            <person name="Wang H."/>
            <person name="Li N."/>
            <person name="Qian L."/>
            <person name="Zhang G."/>
            <person name="Li Y."/>
            <person name="Yang H."/>
            <person name="Liu X."/>
            <person name="Wang J."/>
            <person name="Yin Y."/>
            <person name="Wang J."/>
        </authorList>
    </citation>
    <scope>NUCLEOTIDE SEQUENCE [LARGE SCALE GENOMIC DNA]</scope>
    <source>
        <strain evidence="1">05x7-T-G4-1.051#20</strain>
    </source>
</reference>
<dbReference type="PANTHER" id="PTHR28574">
    <property type="entry name" value="RIKEN CDNA 6820408C15"/>
    <property type="match status" value="1"/>
</dbReference>
<dbReference type="PANTHER" id="PTHR28574:SF1">
    <property type="entry name" value="RIKEN CDNA 6820408C15 GENE"/>
    <property type="match status" value="1"/>
</dbReference>
<dbReference type="AlphaFoldDB" id="K1QUJ5"/>
<gene>
    <name evidence="1" type="ORF">CGI_10008663</name>
</gene>
<organism evidence="1">
    <name type="scientific">Magallana gigas</name>
    <name type="common">Pacific oyster</name>
    <name type="synonym">Crassostrea gigas</name>
    <dbReference type="NCBI Taxonomy" id="29159"/>
    <lineage>
        <taxon>Eukaryota</taxon>
        <taxon>Metazoa</taxon>
        <taxon>Spiralia</taxon>
        <taxon>Lophotrochozoa</taxon>
        <taxon>Mollusca</taxon>
        <taxon>Bivalvia</taxon>
        <taxon>Autobranchia</taxon>
        <taxon>Pteriomorphia</taxon>
        <taxon>Ostreida</taxon>
        <taxon>Ostreoidea</taxon>
        <taxon>Ostreidae</taxon>
        <taxon>Magallana</taxon>
    </lineage>
</organism>